<feature type="chain" id="PRO_5024449390" description="Periplasmic heavy metal sensor" evidence="1">
    <location>
        <begin position="22"/>
        <end position="125"/>
    </location>
</feature>
<gene>
    <name evidence="2" type="ORF">FEN17_16230</name>
</gene>
<evidence type="ECO:0000313" key="3">
    <source>
        <dbReference type="Proteomes" id="UP000306402"/>
    </source>
</evidence>
<comment type="caution">
    <text evidence="2">The sequence shown here is derived from an EMBL/GenBank/DDBJ whole genome shotgun (WGS) entry which is preliminary data.</text>
</comment>
<accession>A0A5R9KY63</accession>
<dbReference type="Proteomes" id="UP000306402">
    <property type="component" value="Unassembled WGS sequence"/>
</dbReference>
<feature type="signal peptide" evidence="1">
    <location>
        <begin position="1"/>
        <end position="21"/>
    </location>
</feature>
<evidence type="ECO:0000256" key="1">
    <source>
        <dbReference type="SAM" id="SignalP"/>
    </source>
</evidence>
<dbReference type="AlphaFoldDB" id="A0A5R9KY63"/>
<keyword evidence="3" id="KW-1185">Reference proteome</keyword>
<dbReference type="RefSeq" id="WP_138366382.1">
    <property type="nucleotide sequence ID" value="NZ_VCEJ01000004.1"/>
</dbReference>
<organism evidence="2 3">
    <name type="scientific">Dyadobacter luticola</name>
    <dbReference type="NCBI Taxonomy" id="1979387"/>
    <lineage>
        <taxon>Bacteria</taxon>
        <taxon>Pseudomonadati</taxon>
        <taxon>Bacteroidota</taxon>
        <taxon>Cytophagia</taxon>
        <taxon>Cytophagales</taxon>
        <taxon>Spirosomataceae</taxon>
        <taxon>Dyadobacter</taxon>
    </lineage>
</organism>
<protein>
    <recommendedName>
        <fullName evidence="4">Periplasmic heavy metal sensor</fullName>
    </recommendedName>
</protein>
<evidence type="ECO:0008006" key="4">
    <source>
        <dbReference type="Google" id="ProtNLM"/>
    </source>
</evidence>
<evidence type="ECO:0000313" key="2">
    <source>
        <dbReference type="EMBL" id="TLV01010.1"/>
    </source>
</evidence>
<keyword evidence="1" id="KW-0732">Signal</keyword>
<dbReference type="EMBL" id="VCEJ01000004">
    <property type="protein sequence ID" value="TLV01010.1"/>
    <property type="molecule type" value="Genomic_DNA"/>
</dbReference>
<dbReference type="OrthoDB" id="958085at2"/>
<proteinExistence type="predicted"/>
<reference evidence="2 3" key="1">
    <citation type="submission" date="2019-05" db="EMBL/GenBank/DDBJ databases">
        <authorList>
            <person name="Qu J.-H."/>
        </authorList>
    </citation>
    <scope>NUCLEOTIDE SEQUENCE [LARGE SCALE GENOMIC DNA]</scope>
    <source>
        <strain evidence="2 3">T17</strain>
    </source>
</reference>
<name>A0A5R9KY63_9BACT</name>
<sequence length="125" mass="14405">MKKTILAIATIITLTVGNGFAQRYNSHTIPAATVHSSRGDNAYEEFQINKLDQIVGLTRKQENKIKKIENHYDRLAASNRKYSTFQATQRLEQQKQKEIISVLTPVQRQRWFAFQNGGKRNGWRG</sequence>